<accession>A0ABQ5B501</accession>
<protein>
    <submittedName>
        <fullName evidence="1">Uncharacterized protein</fullName>
    </submittedName>
</protein>
<dbReference type="InterPro" id="IPR043502">
    <property type="entry name" value="DNA/RNA_pol_sf"/>
</dbReference>
<name>A0ABQ5B501_9ASTR</name>
<evidence type="ECO:0000313" key="2">
    <source>
        <dbReference type="Proteomes" id="UP001151760"/>
    </source>
</evidence>
<gene>
    <name evidence="1" type="ORF">Tco_0843469</name>
</gene>
<evidence type="ECO:0000313" key="1">
    <source>
        <dbReference type="EMBL" id="GJT09007.1"/>
    </source>
</evidence>
<dbReference type="InterPro" id="IPR043128">
    <property type="entry name" value="Rev_trsase/Diguanyl_cyclase"/>
</dbReference>
<dbReference type="Gene3D" id="3.30.70.270">
    <property type="match status" value="1"/>
</dbReference>
<proteinExistence type="predicted"/>
<comment type="caution">
    <text evidence="1">The sequence shown here is derived from an EMBL/GenBank/DDBJ whole genome shotgun (WGS) entry which is preliminary data.</text>
</comment>
<keyword evidence="2" id="KW-1185">Reference proteome</keyword>
<organism evidence="1 2">
    <name type="scientific">Tanacetum coccineum</name>
    <dbReference type="NCBI Taxonomy" id="301880"/>
    <lineage>
        <taxon>Eukaryota</taxon>
        <taxon>Viridiplantae</taxon>
        <taxon>Streptophyta</taxon>
        <taxon>Embryophyta</taxon>
        <taxon>Tracheophyta</taxon>
        <taxon>Spermatophyta</taxon>
        <taxon>Magnoliopsida</taxon>
        <taxon>eudicotyledons</taxon>
        <taxon>Gunneridae</taxon>
        <taxon>Pentapetalae</taxon>
        <taxon>asterids</taxon>
        <taxon>campanulids</taxon>
        <taxon>Asterales</taxon>
        <taxon>Asteraceae</taxon>
        <taxon>Asteroideae</taxon>
        <taxon>Anthemideae</taxon>
        <taxon>Anthemidinae</taxon>
        <taxon>Tanacetum</taxon>
    </lineage>
</organism>
<sequence length="78" mass="8930">MVPSEGIRENPKKTKVVADLQSPKTLKEMQSLSGKLAALNRFLSRSAEQSLPFFEMLKNITKENKDDYRWIGDAERAF</sequence>
<dbReference type="SUPFAM" id="SSF56672">
    <property type="entry name" value="DNA/RNA polymerases"/>
    <property type="match status" value="1"/>
</dbReference>
<dbReference type="Proteomes" id="UP001151760">
    <property type="component" value="Unassembled WGS sequence"/>
</dbReference>
<dbReference type="EMBL" id="BQNB010012875">
    <property type="protein sequence ID" value="GJT09007.1"/>
    <property type="molecule type" value="Genomic_DNA"/>
</dbReference>
<reference evidence="1" key="1">
    <citation type="journal article" date="2022" name="Int. J. Mol. Sci.">
        <title>Draft Genome of Tanacetum Coccineum: Genomic Comparison of Closely Related Tanacetum-Family Plants.</title>
        <authorList>
            <person name="Yamashiro T."/>
            <person name="Shiraishi A."/>
            <person name="Nakayama K."/>
            <person name="Satake H."/>
        </authorList>
    </citation>
    <scope>NUCLEOTIDE SEQUENCE</scope>
</reference>
<reference evidence="1" key="2">
    <citation type="submission" date="2022-01" db="EMBL/GenBank/DDBJ databases">
        <authorList>
            <person name="Yamashiro T."/>
            <person name="Shiraishi A."/>
            <person name="Satake H."/>
            <person name="Nakayama K."/>
        </authorList>
    </citation>
    <scope>NUCLEOTIDE SEQUENCE</scope>
</reference>